<evidence type="ECO:0000256" key="1">
    <source>
        <dbReference type="ARBA" id="ARBA00022630"/>
    </source>
</evidence>
<comment type="domain">
    <text evidence="5">Consists of an N-terminal FAD-binding domain with a Rossman fold and a C-terminal substrate-binding domain.</text>
</comment>
<keyword evidence="2 5" id="KW-0274">FAD</keyword>
<evidence type="ECO:0000256" key="5">
    <source>
        <dbReference type="HAMAP-Rule" id="MF_00845"/>
    </source>
</evidence>
<dbReference type="InterPro" id="IPR043683">
    <property type="entry name" value="TetX_monooxygenase"/>
</dbReference>
<dbReference type="InterPro" id="IPR002938">
    <property type="entry name" value="FAD-bd"/>
</dbReference>
<accession>A0ABW4EQ05</accession>
<evidence type="ECO:0000256" key="3">
    <source>
        <dbReference type="ARBA" id="ARBA00023002"/>
    </source>
</evidence>
<keyword evidence="1 5" id="KW-0285">Flavoprotein</keyword>
<evidence type="ECO:0000256" key="2">
    <source>
        <dbReference type="ARBA" id="ARBA00022827"/>
    </source>
</evidence>
<dbReference type="EC" id="1.14.13.-" evidence="5"/>
<evidence type="ECO:0000259" key="6">
    <source>
        <dbReference type="Pfam" id="PF01494"/>
    </source>
</evidence>
<name>A0ABW4EQ05_9PSEU</name>
<keyword evidence="5" id="KW-0521">NADP</keyword>
<dbReference type="PANTHER" id="PTHR46972:SF1">
    <property type="entry name" value="FAD DEPENDENT OXIDOREDUCTASE DOMAIN-CONTAINING PROTEIN"/>
    <property type="match status" value="1"/>
</dbReference>
<dbReference type="Pfam" id="PF01494">
    <property type="entry name" value="FAD_binding_3"/>
    <property type="match status" value="1"/>
</dbReference>
<keyword evidence="5" id="KW-0963">Cytoplasm</keyword>
<organism evidence="7 8">
    <name type="scientific">Pseudonocardia yunnanensis</name>
    <dbReference type="NCBI Taxonomy" id="58107"/>
    <lineage>
        <taxon>Bacteria</taxon>
        <taxon>Bacillati</taxon>
        <taxon>Actinomycetota</taxon>
        <taxon>Actinomycetes</taxon>
        <taxon>Pseudonocardiales</taxon>
        <taxon>Pseudonocardiaceae</taxon>
        <taxon>Pseudonocardia</taxon>
    </lineage>
</organism>
<comment type="caution">
    <text evidence="7">The sequence shown here is derived from an EMBL/GenBank/DDBJ whole genome shotgun (WGS) entry which is preliminary data.</text>
</comment>
<dbReference type="RefSeq" id="WP_344721358.1">
    <property type="nucleotide sequence ID" value="NZ_BAAAUS010000007.1"/>
</dbReference>
<comment type="function">
    <text evidence="5">An FAD-requiring monooxygenase active on some tetracycline antibiotic derivatives, which leads to their inactivation. Hydroxylates carbon 11a of tetracycline and some analogs.</text>
</comment>
<proteinExistence type="inferred from homology"/>
<feature type="domain" description="FAD-binding" evidence="6">
    <location>
        <begin position="15"/>
        <end position="336"/>
    </location>
</feature>
<sequence>MSVNPSPAPPLRDARIVILGGGPSGLAVARLLQARGVPALVLERDAGPHARTQGGSLDLTEDGGQHAVREMGLQDEFTALSRPHGQTLRILDTAARTLLDIDQTDFEKSRPEIDRITLRQILLDALPGGTVRWSTTVTGLTPLPGRGYRVELPDGTGVDADLVIGCDGIGSCARPLRTPVRPTYCGVTFIRGDIARPDPASFVARRVGEGSMFAIGVNKAVLAQRNGDGSIHVYVALRTDEDPSRSRGSAVRDEEKLLAELHALLDGWSPEIHAILDQADGGFSYWPLHTVPTHQEWSPHRGLTLVGDAAHVMPPFTGQGVNMALLDALELVDALTGRPSDIDGAIASYEAAMLHRMAGVVAEANAAGDHLLSADGPAALLSDFGATA</sequence>
<dbReference type="EMBL" id="JBHUCO010000009">
    <property type="protein sequence ID" value="MFD1517684.1"/>
    <property type="molecule type" value="Genomic_DNA"/>
</dbReference>
<evidence type="ECO:0000256" key="4">
    <source>
        <dbReference type="ARBA" id="ARBA00023033"/>
    </source>
</evidence>
<dbReference type="Gene3D" id="3.50.50.60">
    <property type="entry name" value="FAD/NAD(P)-binding domain"/>
    <property type="match status" value="1"/>
</dbReference>
<feature type="binding site" evidence="5">
    <location>
        <position position="308"/>
    </location>
    <ligand>
        <name>FAD</name>
        <dbReference type="ChEBI" id="CHEBI:57692"/>
    </ligand>
</feature>
<dbReference type="InterPro" id="IPR036188">
    <property type="entry name" value="FAD/NAD-bd_sf"/>
</dbReference>
<dbReference type="SUPFAM" id="SSF51905">
    <property type="entry name" value="FAD/NAD(P)-binding domain"/>
    <property type="match status" value="1"/>
</dbReference>
<feature type="binding site" evidence="5">
    <location>
        <position position="115"/>
    </location>
    <ligand>
        <name>FAD</name>
        <dbReference type="ChEBI" id="CHEBI:57692"/>
    </ligand>
</feature>
<evidence type="ECO:0000313" key="7">
    <source>
        <dbReference type="EMBL" id="MFD1517684.1"/>
    </source>
</evidence>
<keyword evidence="8" id="KW-1185">Reference proteome</keyword>
<comment type="subcellular location">
    <subcellularLocation>
        <location evidence="5">Cytoplasm</location>
    </subcellularLocation>
</comment>
<comment type="catalytic activity">
    <reaction evidence="5">
        <text>a tetracycline + NADPH + O2 + H(+) = an 11a-hydroxytetracycline + NADP(+) + H2O</text>
        <dbReference type="Rhea" id="RHEA:61444"/>
        <dbReference type="ChEBI" id="CHEBI:15377"/>
        <dbReference type="ChEBI" id="CHEBI:15378"/>
        <dbReference type="ChEBI" id="CHEBI:15379"/>
        <dbReference type="ChEBI" id="CHEBI:57783"/>
        <dbReference type="ChEBI" id="CHEBI:58349"/>
        <dbReference type="ChEBI" id="CHEBI:144644"/>
        <dbReference type="ChEBI" id="CHEBI:144645"/>
    </reaction>
</comment>
<protein>
    <recommendedName>
        <fullName evidence="5">Flavin-dependent monooxygenase</fullName>
    </recommendedName>
    <alternativeName>
        <fullName evidence="5">TetX monooxygenase</fullName>
        <shortName evidence="5">TetX</shortName>
        <ecNumber evidence="5">1.14.13.-</ecNumber>
    </alternativeName>
</protein>
<reference evidence="8" key="1">
    <citation type="journal article" date="2019" name="Int. J. Syst. Evol. Microbiol.">
        <title>The Global Catalogue of Microorganisms (GCM) 10K type strain sequencing project: providing services to taxonomists for standard genome sequencing and annotation.</title>
        <authorList>
            <consortium name="The Broad Institute Genomics Platform"/>
            <consortium name="The Broad Institute Genome Sequencing Center for Infectious Disease"/>
            <person name="Wu L."/>
            <person name="Ma J."/>
        </authorList>
    </citation>
    <scope>NUCLEOTIDE SEQUENCE [LARGE SCALE GENOMIC DNA]</scope>
    <source>
        <strain evidence="8">CCM 7043</strain>
    </source>
</reference>
<dbReference type="Proteomes" id="UP001597114">
    <property type="component" value="Unassembled WGS sequence"/>
</dbReference>
<gene>
    <name evidence="7" type="ORF">ACFSJD_09310</name>
</gene>
<dbReference type="PRINTS" id="PR00420">
    <property type="entry name" value="RNGMNOXGNASE"/>
</dbReference>
<keyword evidence="3 5" id="KW-0560">Oxidoreductase</keyword>
<dbReference type="HAMAP" id="MF_00845">
    <property type="entry name" value="TetX_monooxygenase"/>
    <property type="match status" value="1"/>
</dbReference>
<feature type="binding site" evidence="5">
    <location>
        <position position="51"/>
    </location>
    <ligand>
        <name>NADPH</name>
        <dbReference type="ChEBI" id="CHEBI:57783"/>
    </ligand>
</feature>
<comment type="similarity">
    <text evidence="5">Belongs to the aromatic-ring hydroxylase family. TetX subfamily.</text>
</comment>
<keyword evidence="5" id="KW-0547">Nucleotide-binding</keyword>
<comment type="cofactor">
    <cofactor evidence="5">
        <name>FAD</name>
        <dbReference type="ChEBI" id="CHEBI:57692"/>
    </cofactor>
</comment>
<keyword evidence="4 5" id="KW-0503">Monooxygenase</keyword>
<feature type="binding site" evidence="5">
    <location>
        <position position="58"/>
    </location>
    <ligand>
        <name>FAD</name>
        <dbReference type="ChEBI" id="CHEBI:57692"/>
    </ligand>
</feature>
<comment type="subunit">
    <text evidence="5">Monomer.</text>
</comment>
<dbReference type="PANTHER" id="PTHR46972">
    <property type="entry name" value="MONOOXYGENASE ASQM-RELATED"/>
    <property type="match status" value="1"/>
</dbReference>
<evidence type="ECO:0000313" key="8">
    <source>
        <dbReference type="Proteomes" id="UP001597114"/>
    </source>
</evidence>